<dbReference type="OrthoDB" id="3214401at2"/>
<organism evidence="8 9">
    <name type="scientific">Thermomonospora echinospora</name>
    <dbReference type="NCBI Taxonomy" id="1992"/>
    <lineage>
        <taxon>Bacteria</taxon>
        <taxon>Bacillati</taxon>
        <taxon>Actinomycetota</taxon>
        <taxon>Actinomycetes</taxon>
        <taxon>Streptosporangiales</taxon>
        <taxon>Thermomonosporaceae</taxon>
        <taxon>Thermomonospora</taxon>
    </lineage>
</organism>
<keyword evidence="9" id="KW-1185">Reference proteome</keyword>
<dbReference type="InterPro" id="IPR012727">
    <property type="entry name" value="Gly_oxidase_ThiO"/>
</dbReference>
<keyword evidence="6" id="KW-0472">Membrane</keyword>
<evidence type="ECO:0000256" key="6">
    <source>
        <dbReference type="SAM" id="Phobius"/>
    </source>
</evidence>
<dbReference type="Proteomes" id="UP000236723">
    <property type="component" value="Unassembled WGS sequence"/>
</dbReference>
<dbReference type="Gene3D" id="3.50.50.60">
    <property type="entry name" value="FAD/NAD(P)-binding domain"/>
    <property type="match status" value="1"/>
</dbReference>
<evidence type="ECO:0000256" key="2">
    <source>
        <dbReference type="ARBA" id="ARBA00022977"/>
    </source>
</evidence>
<accession>A0A1H5SCX7</accession>
<dbReference type="AlphaFoldDB" id="A0A1H5SCX7"/>
<proteinExistence type="predicted"/>
<dbReference type="SUPFAM" id="SSF54373">
    <property type="entry name" value="FAD-linked reductases, C-terminal domain"/>
    <property type="match status" value="1"/>
</dbReference>
<comment type="pathway">
    <text evidence="1">Cofactor biosynthesis; thiamine diphosphate biosynthesis.</text>
</comment>
<feature type="domain" description="FAD dependent oxidoreductase" evidence="7">
    <location>
        <begin position="15"/>
        <end position="364"/>
    </location>
</feature>
<dbReference type="GO" id="GO:0043799">
    <property type="term" value="F:glycine oxidase activity"/>
    <property type="evidence" value="ECO:0007669"/>
    <property type="project" value="UniProtKB-EC"/>
</dbReference>
<gene>
    <name evidence="8" type="ORF">SAMN04489712_101136</name>
</gene>
<keyword evidence="6" id="KW-1133">Transmembrane helix</keyword>
<protein>
    <recommendedName>
        <fullName evidence="5">glycine oxidase</fullName>
        <ecNumber evidence="5">1.4.3.19</ecNumber>
    </recommendedName>
</protein>
<name>A0A1H5SCX7_9ACTN</name>
<dbReference type="Pfam" id="PF01266">
    <property type="entry name" value="DAO"/>
    <property type="match status" value="1"/>
</dbReference>
<dbReference type="EC" id="1.4.3.19" evidence="5"/>
<dbReference type="RefSeq" id="WP_103935619.1">
    <property type="nucleotide sequence ID" value="NZ_FNVO01000001.1"/>
</dbReference>
<dbReference type="InterPro" id="IPR036188">
    <property type="entry name" value="FAD/NAD-bd_sf"/>
</dbReference>
<keyword evidence="3" id="KW-0560">Oxidoreductase</keyword>
<reference evidence="9" key="1">
    <citation type="submission" date="2016-10" db="EMBL/GenBank/DDBJ databases">
        <authorList>
            <person name="Varghese N."/>
            <person name="Submissions S."/>
        </authorList>
    </citation>
    <scope>NUCLEOTIDE SEQUENCE [LARGE SCALE GENOMIC DNA]</scope>
    <source>
        <strain evidence="9">DSM 43163</strain>
    </source>
</reference>
<comment type="catalytic activity">
    <reaction evidence="4">
        <text>glycine + O2 + H2O = glyoxylate + H2O2 + NH4(+)</text>
        <dbReference type="Rhea" id="RHEA:11532"/>
        <dbReference type="ChEBI" id="CHEBI:15377"/>
        <dbReference type="ChEBI" id="CHEBI:15379"/>
        <dbReference type="ChEBI" id="CHEBI:16240"/>
        <dbReference type="ChEBI" id="CHEBI:28938"/>
        <dbReference type="ChEBI" id="CHEBI:36655"/>
        <dbReference type="ChEBI" id="CHEBI:57305"/>
        <dbReference type="EC" id="1.4.3.19"/>
    </reaction>
</comment>
<sequence length="391" mass="41334">MSATARDPRRPPAWDVLIIGAGVIGLATAWRVASRGLSVTVVDPDPAGGACRVAAGMLTPVSELAYGEEPLLRLGIASRDRYASFVAELEEAAGHETGYRRDGLLQVAFDSDDLAFLDDLRRFQESLGVPVEALTGRECRRLEPMLAPSVRGGLLAPEDGSVDPRRLTGALLVACQNAGVRLVERRADALIVERDTATGVRLDDGAELRAGKVLLAAGAWSNDLKGLPDGVVPEVRPVKGQVVRLRARAPFLGRATRGLVRGSSIYLVPRADGEIVVGATQEEMGFDTTVTAGGLWQLLRDARELLPGVTELEFAEVSAGLRPGSPDNAPVLGASALPGLFLATGHFRNGVLLAPVTADAMAEMLVDGTVPEVAAPFTPDRFEPFEVEARA</sequence>
<dbReference type="GO" id="GO:0009229">
    <property type="term" value="P:thiamine diphosphate biosynthetic process"/>
    <property type="evidence" value="ECO:0007669"/>
    <property type="project" value="UniProtKB-UniPathway"/>
</dbReference>
<evidence type="ECO:0000259" key="7">
    <source>
        <dbReference type="Pfam" id="PF01266"/>
    </source>
</evidence>
<evidence type="ECO:0000256" key="4">
    <source>
        <dbReference type="ARBA" id="ARBA00049872"/>
    </source>
</evidence>
<evidence type="ECO:0000256" key="1">
    <source>
        <dbReference type="ARBA" id="ARBA00004948"/>
    </source>
</evidence>
<evidence type="ECO:0000256" key="3">
    <source>
        <dbReference type="ARBA" id="ARBA00023002"/>
    </source>
</evidence>
<dbReference type="InterPro" id="IPR006076">
    <property type="entry name" value="FAD-dep_OxRdtase"/>
</dbReference>
<keyword evidence="2" id="KW-0784">Thiamine biosynthesis</keyword>
<dbReference type="EMBL" id="FNVO01000001">
    <property type="protein sequence ID" value="SEF47617.1"/>
    <property type="molecule type" value="Genomic_DNA"/>
</dbReference>
<dbReference type="PANTHER" id="PTHR13847:SF289">
    <property type="entry name" value="GLYCINE OXIDASE"/>
    <property type="match status" value="1"/>
</dbReference>
<keyword evidence="6" id="KW-0812">Transmembrane</keyword>
<dbReference type="PANTHER" id="PTHR13847">
    <property type="entry name" value="SARCOSINE DEHYDROGENASE-RELATED"/>
    <property type="match status" value="1"/>
</dbReference>
<dbReference type="SUPFAM" id="SSF51905">
    <property type="entry name" value="FAD/NAD(P)-binding domain"/>
    <property type="match status" value="1"/>
</dbReference>
<dbReference type="Gene3D" id="3.30.9.10">
    <property type="entry name" value="D-Amino Acid Oxidase, subunit A, domain 2"/>
    <property type="match status" value="1"/>
</dbReference>
<dbReference type="NCBIfam" id="TIGR02352">
    <property type="entry name" value="thiamin_ThiO"/>
    <property type="match status" value="1"/>
</dbReference>
<dbReference type="GO" id="GO:0005737">
    <property type="term" value="C:cytoplasm"/>
    <property type="evidence" value="ECO:0007669"/>
    <property type="project" value="TreeGrafter"/>
</dbReference>
<evidence type="ECO:0000256" key="5">
    <source>
        <dbReference type="ARBA" id="ARBA00050018"/>
    </source>
</evidence>
<evidence type="ECO:0000313" key="9">
    <source>
        <dbReference type="Proteomes" id="UP000236723"/>
    </source>
</evidence>
<dbReference type="GO" id="GO:0009228">
    <property type="term" value="P:thiamine biosynthetic process"/>
    <property type="evidence" value="ECO:0007669"/>
    <property type="project" value="UniProtKB-KW"/>
</dbReference>
<evidence type="ECO:0000313" key="8">
    <source>
        <dbReference type="EMBL" id="SEF47617.1"/>
    </source>
</evidence>
<feature type="transmembrane region" description="Helical" evidence="6">
    <location>
        <begin position="12"/>
        <end position="33"/>
    </location>
</feature>
<dbReference type="GO" id="GO:0050660">
    <property type="term" value="F:flavin adenine dinucleotide binding"/>
    <property type="evidence" value="ECO:0007669"/>
    <property type="project" value="InterPro"/>
</dbReference>
<dbReference type="UniPathway" id="UPA00060"/>